<proteinExistence type="predicted"/>
<evidence type="ECO:0008006" key="3">
    <source>
        <dbReference type="Google" id="ProtNLM"/>
    </source>
</evidence>
<organism evidence="1 2">
    <name type="scientific">Aureimonas glaciei</name>
    <dbReference type="NCBI Taxonomy" id="1776957"/>
    <lineage>
        <taxon>Bacteria</taxon>
        <taxon>Pseudomonadati</taxon>
        <taxon>Pseudomonadota</taxon>
        <taxon>Alphaproteobacteria</taxon>
        <taxon>Hyphomicrobiales</taxon>
        <taxon>Aurantimonadaceae</taxon>
        <taxon>Aureimonas</taxon>
    </lineage>
</organism>
<evidence type="ECO:0000313" key="2">
    <source>
        <dbReference type="Proteomes" id="UP000613160"/>
    </source>
</evidence>
<accession>A0A917DA82</accession>
<sequence>MSGENRTNLRPPLDIDAAGPEWPIQHADAILAINLIHISPWSATLGLMRHAGQILPSGAPLVLYGPFRRGGEALAPSNIAFDEDLRLRDPAWGIRDLEAVAAVAEAEGLILARVHDMPANNLTVIFRRR</sequence>
<name>A0A917DA82_9HYPH</name>
<dbReference type="SUPFAM" id="SSF53335">
    <property type="entry name" value="S-adenosyl-L-methionine-dependent methyltransferases"/>
    <property type="match status" value="1"/>
</dbReference>
<reference evidence="1" key="1">
    <citation type="journal article" date="2014" name="Int. J. Syst. Evol. Microbiol.">
        <title>Complete genome sequence of Corynebacterium casei LMG S-19264T (=DSM 44701T), isolated from a smear-ripened cheese.</title>
        <authorList>
            <consortium name="US DOE Joint Genome Institute (JGI-PGF)"/>
            <person name="Walter F."/>
            <person name="Albersmeier A."/>
            <person name="Kalinowski J."/>
            <person name="Ruckert C."/>
        </authorList>
    </citation>
    <scope>NUCLEOTIDE SEQUENCE</scope>
    <source>
        <strain evidence="1">CGMCC 1.15493</strain>
    </source>
</reference>
<dbReference type="Proteomes" id="UP000613160">
    <property type="component" value="Unassembled WGS sequence"/>
</dbReference>
<dbReference type="PANTHER" id="PTHR20974:SF0">
    <property type="entry name" value="UPF0585 PROTEIN CG18661"/>
    <property type="match status" value="1"/>
</dbReference>
<dbReference type="InterPro" id="IPR029063">
    <property type="entry name" value="SAM-dependent_MTases_sf"/>
</dbReference>
<reference evidence="1" key="2">
    <citation type="submission" date="2020-09" db="EMBL/GenBank/DDBJ databases">
        <authorList>
            <person name="Sun Q."/>
            <person name="Zhou Y."/>
        </authorList>
    </citation>
    <scope>NUCLEOTIDE SEQUENCE</scope>
    <source>
        <strain evidence="1">CGMCC 1.15493</strain>
    </source>
</reference>
<dbReference type="PANTHER" id="PTHR20974">
    <property type="entry name" value="UPF0585 PROTEIN CG18661"/>
    <property type="match status" value="1"/>
</dbReference>
<keyword evidence="2" id="KW-1185">Reference proteome</keyword>
<protein>
    <recommendedName>
        <fullName evidence="3">SAM-dependent methyltransferase</fullName>
    </recommendedName>
</protein>
<evidence type="ECO:0000313" key="1">
    <source>
        <dbReference type="EMBL" id="GGD21355.1"/>
    </source>
</evidence>
<gene>
    <name evidence="1" type="ORF">GCM10011335_25330</name>
</gene>
<dbReference type="AlphaFoldDB" id="A0A917DA82"/>
<comment type="caution">
    <text evidence="1">The sequence shown here is derived from an EMBL/GenBank/DDBJ whole genome shotgun (WGS) entry which is preliminary data.</text>
</comment>
<dbReference type="Pfam" id="PF06080">
    <property type="entry name" value="DUF938"/>
    <property type="match status" value="1"/>
</dbReference>
<dbReference type="InterPro" id="IPR010342">
    <property type="entry name" value="DUF938"/>
</dbReference>
<dbReference type="EMBL" id="BMJJ01000005">
    <property type="protein sequence ID" value="GGD21355.1"/>
    <property type="molecule type" value="Genomic_DNA"/>
</dbReference>